<dbReference type="EMBL" id="CM042043">
    <property type="protein sequence ID" value="KAI3693490.1"/>
    <property type="molecule type" value="Genomic_DNA"/>
</dbReference>
<accession>A0ACB8ZBL5</accession>
<reference evidence="2" key="1">
    <citation type="journal article" date="2022" name="Mol. Ecol. Resour.">
        <title>The genomes of chicory, endive, great burdock and yacon provide insights into Asteraceae palaeo-polyploidization history and plant inulin production.</title>
        <authorList>
            <person name="Fan W."/>
            <person name="Wang S."/>
            <person name="Wang H."/>
            <person name="Wang A."/>
            <person name="Jiang F."/>
            <person name="Liu H."/>
            <person name="Zhao H."/>
            <person name="Xu D."/>
            <person name="Zhang Y."/>
        </authorList>
    </citation>
    <scope>NUCLEOTIDE SEQUENCE [LARGE SCALE GENOMIC DNA]</scope>
    <source>
        <strain evidence="2">cv. Yunnan</strain>
    </source>
</reference>
<evidence type="ECO:0000313" key="1">
    <source>
        <dbReference type="EMBL" id="KAI3693490.1"/>
    </source>
</evidence>
<gene>
    <name evidence="1" type="ORF">L1987_76433</name>
</gene>
<proteinExistence type="predicted"/>
<keyword evidence="2" id="KW-1185">Reference proteome</keyword>
<evidence type="ECO:0000313" key="2">
    <source>
        <dbReference type="Proteomes" id="UP001056120"/>
    </source>
</evidence>
<name>A0ACB8ZBL5_9ASTR</name>
<dbReference type="Proteomes" id="UP001056120">
    <property type="component" value="Linkage Group LG26"/>
</dbReference>
<reference evidence="1 2" key="2">
    <citation type="journal article" date="2022" name="Mol. Ecol. Resour.">
        <title>The genomes of chicory, endive, great burdock and yacon provide insights into Asteraceae paleo-polyploidization history and plant inulin production.</title>
        <authorList>
            <person name="Fan W."/>
            <person name="Wang S."/>
            <person name="Wang H."/>
            <person name="Wang A."/>
            <person name="Jiang F."/>
            <person name="Liu H."/>
            <person name="Zhao H."/>
            <person name="Xu D."/>
            <person name="Zhang Y."/>
        </authorList>
    </citation>
    <scope>NUCLEOTIDE SEQUENCE [LARGE SCALE GENOMIC DNA]</scope>
    <source>
        <strain evidence="2">cv. Yunnan</strain>
        <tissue evidence="1">Leaves</tissue>
    </source>
</reference>
<organism evidence="1 2">
    <name type="scientific">Smallanthus sonchifolius</name>
    <dbReference type="NCBI Taxonomy" id="185202"/>
    <lineage>
        <taxon>Eukaryota</taxon>
        <taxon>Viridiplantae</taxon>
        <taxon>Streptophyta</taxon>
        <taxon>Embryophyta</taxon>
        <taxon>Tracheophyta</taxon>
        <taxon>Spermatophyta</taxon>
        <taxon>Magnoliopsida</taxon>
        <taxon>eudicotyledons</taxon>
        <taxon>Gunneridae</taxon>
        <taxon>Pentapetalae</taxon>
        <taxon>asterids</taxon>
        <taxon>campanulids</taxon>
        <taxon>Asterales</taxon>
        <taxon>Asteraceae</taxon>
        <taxon>Asteroideae</taxon>
        <taxon>Heliantheae alliance</taxon>
        <taxon>Millerieae</taxon>
        <taxon>Smallanthus</taxon>
    </lineage>
</organism>
<protein>
    <submittedName>
        <fullName evidence="1">Uncharacterized protein</fullName>
    </submittedName>
</protein>
<sequence length="677" mass="77370">MHLNTQHNAEEGETEVNSEKRDKTRTRMDPEMNGEGNSLVENLVNTEYTSQVTGKDVWVEFCMYPKGVKWPEDWCQSNAHDREDVEWNQVLDRAKEAWNGIIPIENHEGYQRLRHALSLQAGDPTPLFFGKYNQIVECLAKWLGRHKLTDHEAWRNIKAPAGRPSRWLDIERETCQPEEAHHRKKKKRKSKGKNPFSNDTGNEFLDNGVSPTKGEDNRTRHKIWFSRNRRPEKNLSLKKITFSQEAIPNTAPINLMGLGNFHAGSDKSKHSQVGAGRKESHMSKLDALFEDLVARKEKLRSIVANINTSDEDKMMVNSILSMKKFKVLKFSAKMNDEGNVIIDENMVELDNGPVTIPVTQAEPPQASYACKLTGKGGTLRDEKIQYYPPMADRGPGIRQRQSYKPTSTRQAWAMNQDTSRDKGINGGFMYSRNIVNKQARQEIPESSRSNGERINLENPPQQPVQNEPPLSSVNPKSRRQVDNRRKVDREDDQSIRMVETKNRFLLLNKDGDDIDGDRITQDMDQQANTDLEKGNDGWRKRQERTLNVRFRNLVTQKQRFEAKRLILDRLVPLESTLSEWTPPAFEYFRHMCSIFDFGEGLQAVARDRLTDQDNLNMELDHSDEEVASEIDGTADLMKTDAPVVNHSDLDDGSVLGKLTNQPLTDGISPVGKNSSQL</sequence>
<comment type="caution">
    <text evidence="1">The sequence shown here is derived from an EMBL/GenBank/DDBJ whole genome shotgun (WGS) entry which is preliminary data.</text>
</comment>